<dbReference type="AlphaFoldDB" id="A0A9C7G8Y9"/>
<evidence type="ECO:0000313" key="2">
    <source>
        <dbReference type="Proteomes" id="UP000789845"/>
    </source>
</evidence>
<dbReference type="EMBL" id="CAKJTG010000008">
    <property type="protein sequence ID" value="CAG9608039.1"/>
    <property type="molecule type" value="Genomic_DNA"/>
</dbReference>
<dbReference type="RefSeq" id="WP_230496290.1">
    <property type="nucleotide sequence ID" value="NZ_CAKJTG010000008.1"/>
</dbReference>
<keyword evidence="2" id="KW-1185">Reference proteome</keyword>
<protein>
    <submittedName>
        <fullName evidence="1">Uncharacterized protein</fullName>
    </submittedName>
</protein>
<dbReference type="Proteomes" id="UP000789845">
    <property type="component" value="Unassembled WGS sequence"/>
</dbReference>
<sequence>MAEKRASNKGSSGTISVDIDCSEALKGLKAVTREAKKATTALQELEEQQKRIGLVPKFIKEE</sequence>
<gene>
    <name evidence="1" type="ORF">NEOCIP111885_01731</name>
</gene>
<proteinExistence type="predicted"/>
<reference evidence="1" key="1">
    <citation type="submission" date="2021-10" db="EMBL/GenBank/DDBJ databases">
        <authorList>
            <person name="Criscuolo A."/>
        </authorList>
    </citation>
    <scope>NUCLEOTIDE SEQUENCE</scope>
    <source>
        <strain evidence="1">CIP111885</strain>
    </source>
</reference>
<comment type="caution">
    <text evidence="1">The sequence shown here is derived from an EMBL/GenBank/DDBJ whole genome shotgun (WGS) entry which is preliminary data.</text>
</comment>
<name>A0A9C7G8Y9_9BACI</name>
<evidence type="ECO:0000313" key="1">
    <source>
        <dbReference type="EMBL" id="CAG9608039.1"/>
    </source>
</evidence>
<organism evidence="1 2">
    <name type="scientific">Pseudoneobacillus rhizosphaerae</name>
    <dbReference type="NCBI Taxonomy" id="2880968"/>
    <lineage>
        <taxon>Bacteria</taxon>
        <taxon>Bacillati</taxon>
        <taxon>Bacillota</taxon>
        <taxon>Bacilli</taxon>
        <taxon>Bacillales</taxon>
        <taxon>Bacillaceae</taxon>
        <taxon>Pseudoneobacillus</taxon>
    </lineage>
</organism>
<accession>A0A9C7G8Y9</accession>